<feature type="compositionally biased region" description="Low complexity" evidence="3">
    <location>
        <begin position="137"/>
        <end position="151"/>
    </location>
</feature>
<evidence type="ECO:0000259" key="4">
    <source>
        <dbReference type="SMART" id="SM00731"/>
    </source>
</evidence>
<feature type="region of interest" description="Disordered" evidence="3">
    <location>
        <begin position="101"/>
        <end position="256"/>
    </location>
</feature>
<dbReference type="WBParaSite" id="L893_g1627.t1">
    <property type="protein sequence ID" value="L893_g1627.t1"/>
    <property type="gene ID" value="L893_g1627"/>
</dbReference>
<dbReference type="Pfam" id="PF22934">
    <property type="entry name" value="SPRTN_ZBD"/>
    <property type="match status" value="1"/>
</dbReference>
<keyword evidence="5" id="KW-1185">Reference proteome</keyword>
<evidence type="ECO:0000313" key="5">
    <source>
        <dbReference type="Proteomes" id="UP000095287"/>
    </source>
</evidence>
<dbReference type="SMART" id="SM00731">
    <property type="entry name" value="SprT"/>
    <property type="match status" value="1"/>
</dbReference>
<organism evidence="5 6">
    <name type="scientific">Steinernema glaseri</name>
    <dbReference type="NCBI Taxonomy" id="37863"/>
    <lineage>
        <taxon>Eukaryota</taxon>
        <taxon>Metazoa</taxon>
        <taxon>Ecdysozoa</taxon>
        <taxon>Nematoda</taxon>
        <taxon>Chromadorea</taxon>
        <taxon>Rhabditida</taxon>
        <taxon>Tylenchina</taxon>
        <taxon>Panagrolaimomorpha</taxon>
        <taxon>Strongyloidoidea</taxon>
        <taxon>Steinernematidae</taxon>
        <taxon>Steinernema</taxon>
    </lineage>
</organism>
<dbReference type="GO" id="GO:0005634">
    <property type="term" value="C:nucleus"/>
    <property type="evidence" value="ECO:0007669"/>
    <property type="project" value="UniProtKB-SubCell"/>
</dbReference>
<dbReference type="PANTHER" id="PTHR21220:SF0">
    <property type="entry name" value="DNA-DEPENDENT METALLOPROTEASE SPRTN"/>
    <property type="match status" value="1"/>
</dbReference>
<dbReference type="InterPro" id="IPR055220">
    <property type="entry name" value="SPRTN_ZBD"/>
</dbReference>
<feature type="compositionally biased region" description="Polar residues" evidence="3">
    <location>
        <begin position="160"/>
        <end position="180"/>
    </location>
</feature>
<evidence type="ECO:0000256" key="3">
    <source>
        <dbReference type="SAM" id="MobiDB-lite"/>
    </source>
</evidence>
<dbReference type="InterPro" id="IPR044245">
    <property type="entry name" value="Spartan"/>
</dbReference>
<evidence type="ECO:0000256" key="2">
    <source>
        <dbReference type="ARBA" id="ARBA00023242"/>
    </source>
</evidence>
<dbReference type="InterPro" id="IPR006640">
    <property type="entry name" value="SprT-like_domain"/>
</dbReference>
<dbReference type="Proteomes" id="UP000095287">
    <property type="component" value="Unplaced"/>
</dbReference>
<dbReference type="GO" id="GO:0004222">
    <property type="term" value="F:metalloendopeptidase activity"/>
    <property type="evidence" value="ECO:0007669"/>
    <property type="project" value="InterPro"/>
</dbReference>
<dbReference type="GO" id="GO:0003697">
    <property type="term" value="F:single-stranded DNA binding"/>
    <property type="evidence" value="ECO:0007669"/>
    <property type="project" value="InterPro"/>
</dbReference>
<feature type="compositionally biased region" description="Low complexity" evidence="3">
    <location>
        <begin position="210"/>
        <end position="225"/>
    </location>
</feature>
<reference evidence="6" key="1">
    <citation type="submission" date="2016-11" db="UniProtKB">
        <authorList>
            <consortium name="WormBaseParasite"/>
        </authorList>
    </citation>
    <scope>IDENTIFICATION</scope>
</reference>
<feature type="compositionally biased region" description="Basic and acidic residues" evidence="3">
    <location>
        <begin position="101"/>
        <end position="119"/>
    </location>
</feature>
<dbReference type="GO" id="GO:0006974">
    <property type="term" value="P:DNA damage response"/>
    <property type="evidence" value="ECO:0007669"/>
    <property type="project" value="InterPro"/>
</dbReference>
<keyword evidence="2" id="KW-0539">Nucleus</keyword>
<proteinExistence type="predicted"/>
<evidence type="ECO:0000256" key="1">
    <source>
        <dbReference type="ARBA" id="ARBA00004123"/>
    </source>
</evidence>
<comment type="subcellular location">
    <subcellularLocation>
        <location evidence="1">Nucleus</location>
    </subcellularLocation>
</comment>
<name>A0A1I7YHV8_9BILA</name>
<evidence type="ECO:0000313" key="6">
    <source>
        <dbReference type="WBParaSite" id="L893_g1627.t1"/>
    </source>
</evidence>
<dbReference type="PANTHER" id="PTHR21220">
    <property type="entry name" value="DNA-DEPENDENT METALLOPROTEASE SPRTN"/>
    <property type="match status" value="1"/>
</dbReference>
<feature type="domain" description="SprT-like" evidence="4">
    <location>
        <begin position="1"/>
        <end position="100"/>
    </location>
</feature>
<dbReference type="AlphaFoldDB" id="A0A1I7YHV8"/>
<sequence length="318" mass="34436">MIHAYLFITERNQDRDGHGPNFQAHMHRINHETGTAISIYHSFHAEVALYKQHHWRCEGPCRNKHPFYGWVKRATNRAPGSYDRWWSQHEATCGGKFVKVKEPEKAPKRKGAEEGSDKSKAKKPNPTGQQEITKWFGGPSSSTSGSLPSTSAKPFGAGGLSSQPSTSKVTGNVTQHNPSGRNKVEKPHSTDSSVTKKWTDSSGKLGGSSSGPAQRPSSSTTVVPPQSKWKAPNGSPTKTGTTQKPDSSLSHSDSDLEKAISASLADSQKPAYSIPSIDCSDDLDLAIALSLSQPSKANPVTVMKGLLRMFSNRSTFLV</sequence>
<feature type="compositionally biased region" description="Polar residues" evidence="3">
    <location>
        <begin position="234"/>
        <end position="245"/>
    </location>
</feature>
<accession>A0A1I7YHV8</accession>
<protein>
    <submittedName>
        <fullName evidence="6">SprT-like domain-containing protein</fullName>
    </submittedName>
</protein>
<dbReference type="Pfam" id="PF10263">
    <property type="entry name" value="SprT-like"/>
    <property type="match status" value="1"/>
</dbReference>
<dbReference type="GO" id="GO:0031593">
    <property type="term" value="F:polyubiquitin modification-dependent protein binding"/>
    <property type="evidence" value="ECO:0007669"/>
    <property type="project" value="TreeGrafter"/>
</dbReference>